<name>A0A7X2XMI3_STREE</name>
<feature type="non-terminal residue" evidence="1">
    <location>
        <position position="1"/>
    </location>
</feature>
<accession>A0A7X2XMI3</accession>
<proteinExistence type="predicted"/>
<dbReference type="AlphaFoldDB" id="A0A7X2XMI3"/>
<dbReference type="Proteomes" id="UP000467349">
    <property type="component" value="Unassembled WGS sequence"/>
</dbReference>
<evidence type="ECO:0000313" key="1">
    <source>
        <dbReference type="EMBL" id="MTV44743.1"/>
    </source>
</evidence>
<protein>
    <submittedName>
        <fullName evidence="1">Uncharacterized protein</fullName>
    </submittedName>
</protein>
<feature type="non-terminal residue" evidence="1">
    <location>
        <position position="83"/>
    </location>
</feature>
<reference evidence="1 2" key="1">
    <citation type="submission" date="2019-11" db="EMBL/GenBank/DDBJ databases">
        <title>Growth characteristics of pneumococcus vary with the chemical composition of the capsule and with environmental conditions.</title>
        <authorList>
            <person name="Tothpal A."/>
            <person name="Desobry K."/>
            <person name="Joshi S."/>
            <person name="Wyllie A.L."/>
            <person name="Weinberger D.M."/>
        </authorList>
    </citation>
    <scope>NUCLEOTIDE SEQUENCE [LARGE SCALE GENOMIC DNA]</scope>
    <source>
        <strain evidence="2">pnumococcus09N</strain>
    </source>
</reference>
<sequence>YNAANGAITGLVSPALAGVSAANPIYSGGTWITTAGADAESDASLRQRCRDRWATLGRGATVAAYQYLARTGHASAAQVTRTA</sequence>
<gene>
    <name evidence="1" type="ORF">GM545_14530</name>
</gene>
<dbReference type="EMBL" id="WNHU01000768">
    <property type="protein sequence ID" value="MTV44743.1"/>
    <property type="molecule type" value="Genomic_DNA"/>
</dbReference>
<evidence type="ECO:0000313" key="2">
    <source>
        <dbReference type="Proteomes" id="UP000467349"/>
    </source>
</evidence>
<dbReference type="RefSeq" id="WP_196301055.1">
    <property type="nucleotide sequence ID" value="NZ_WNHU01000768.1"/>
</dbReference>
<comment type="caution">
    <text evidence="1">The sequence shown here is derived from an EMBL/GenBank/DDBJ whole genome shotgun (WGS) entry which is preliminary data.</text>
</comment>
<organism evidence="1 2">
    <name type="scientific">Streptococcus pneumoniae</name>
    <dbReference type="NCBI Taxonomy" id="1313"/>
    <lineage>
        <taxon>Bacteria</taxon>
        <taxon>Bacillati</taxon>
        <taxon>Bacillota</taxon>
        <taxon>Bacilli</taxon>
        <taxon>Lactobacillales</taxon>
        <taxon>Streptococcaceae</taxon>
        <taxon>Streptococcus</taxon>
    </lineage>
</organism>